<feature type="non-terminal residue" evidence="2">
    <location>
        <position position="1"/>
    </location>
</feature>
<dbReference type="Gene3D" id="2.70.70.10">
    <property type="entry name" value="Glucose Permease (Domain IIA)"/>
    <property type="match status" value="1"/>
</dbReference>
<dbReference type="Proteomes" id="UP000298264">
    <property type="component" value="Unassembled WGS sequence"/>
</dbReference>
<dbReference type="EMBL" id="RQHV01000024">
    <property type="protein sequence ID" value="TGN13749.1"/>
    <property type="molecule type" value="Genomic_DNA"/>
</dbReference>
<keyword evidence="3" id="KW-1185">Reference proteome</keyword>
<reference evidence="2" key="1">
    <citation type="journal article" date="2019" name="PLoS Negl. Trop. Dis.">
        <title>Revisiting the worldwide diversity of Leptospira species in the environment.</title>
        <authorList>
            <person name="Vincent A.T."/>
            <person name="Schiettekatte O."/>
            <person name="Bourhy P."/>
            <person name="Veyrier F.J."/>
            <person name="Picardeau M."/>
        </authorList>
    </citation>
    <scope>NUCLEOTIDE SEQUENCE [LARGE SCALE GENOMIC DNA]</scope>
    <source>
        <strain evidence="2">201400974</strain>
    </source>
</reference>
<dbReference type="PANTHER" id="PTHR21666:SF270">
    <property type="entry name" value="MUREIN HYDROLASE ACTIVATOR ENVC"/>
    <property type="match status" value="1"/>
</dbReference>
<dbReference type="SUPFAM" id="SSF51261">
    <property type="entry name" value="Duplicated hybrid motif"/>
    <property type="match status" value="1"/>
</dbReference>
<dbReference type="Pfam" id="PF01551">
    <property type="entry name" value="Peptidase_M23"/>
    <property type="match status" value="1"/>
</dbReference>
<organism evidence="2 3">
    <name type="scientific">Leptospira ilyithenensis</name>
    <dbReference type="NCBI Taxonomy" id="2484901"/>
    <lineage>
        <taxon>Bacteria</taxon>
        <taxon>Pseudomonadati</taxon>
        <taxon>Spirochaetota</taxon>
        <taxon>Spirochaetia</taxon>
        <taxon>Leptospirales</taxon>
        <taxon>Leptospiraceae</taxon>
        <taxon>Leptospira</taxon>
    </lineage>
</organism>
<evidence type="ECO:0000313" key="2">
    <source>
        <dbReference type="EMBL" id="TGN13749.1"/>
    </source>
</evidence>
<dbReference type="OrthoDB" id="9805799at2"/>
<dbReference type="InterPro" id="IPR016047">
    <property type="entry name" value="M23ase_b-sheet_dom"/>
</dbReference>
<comment type="caution">
    <text evidence="2">The sequence shown here is derived from an EMBL/GenBank/DDBJ whole genome shotgun (WGS) entry which is preliminary data.</text>
</comment>
<dbReference type="GO" id="GO:0004222">
    <property type="term" value="F:metalloendopeptidase activity"/>
    <property type="evidence" value="ECO:0007669"/>
    <property type="project" value="TreeGrafter"/>
</dbReference>
<evidence type="ECO:0000313" key="3">
    <source>
        <dbReference type="Proteomes" id="UP000298264"/>
    </source>
</evidence>
<proteinExistence type="predicted"/>
<accession>A0A4R9LTP2</accession>
<dbReference type="InterPro" id="IPR011055">
    <property type="entry name" value="Dup_hybrid_motif"/>
</dbReference>
<evidence type="ECO:0000259" key="1">
    <source>
        <dbReference type="Pfam" id="PF01551"/>
    </source>
</evidence>
<dbReference type="InterPro" id="IPR050570">
    <property type="entry name" value="Cell_wall_metabolism_enzyme"/>
</dbReference>
<feature type="domain" description="M23ase beta-sheet core" evidence="1">
    <location>
        <begin position="145"/>
        <end position="250"/>
    </location>
</feature>
<protein>
    <submittedName>
        <fullName evidence="2">M23 family metallopeptidase</fullName>
    </submittedName>
</protein>
<dbReference type="PANTHER" id="PTHR21666">
    <property type="entry name" value="PEPTIDASE-RELATED"/>
    <property type="match status" value="1"/>
</dbReference>
<sequence length="259" mass="28277">DKVAAELPAHIRKQWLESNGFKLDKANAADIKKLDATLRRENISDKQANKYIAEFNNKGYLSESSSLVNVERIPTKVETMSVGPGQGELSKIYREGTDGKTIEVRYPIDVKNNGLTITYPYDVQTGDDGGGRTLPITDPNSVKRNHNGVDIYVKEGTQLGSLGTGQVIKVVNTPESFLNGSPETGASVTIEYGEIPNTVRVTYGHLSNINVNQHDFVKPGDLVGLSGNSGHSEGPHLHFTIIKNGVLQDPETFDWSTIK</sequence>
<gene>
    <name evidence="2" type="ORF">EHS11_03455</name>
</gene>
<name>A0A4R9LTP2_9LEPT</name>
<dbReference type="RefSeq" id="WP_135763022.1">
    <property type="nucleotide sequence ID" value="NZ_RQHV01000024.1"/>
</dbReference>
<dbReference type="AlphaFoldDB" id="A0A4R9LTP2"/>
<dbReference type="CDD" id="cd12797">
    <property type="entry name" value="M23_peptidase"/>
    <property type="match status" value="1"/>
</dbReference>